<dbReference type="Proteomes" id="UP000194127">
    <property type="component" value="Unassembled WGS sequence"/>
</dbReference>
<feature type="non-terminal residue" evidence="1">
    <location>
        <position position="1"/>
    </location>
</feature>
<evidence type="ECO:0000313" key="2">
    <source>
        <dbReference type="Proteomes" id="UP000194127"/>
    </source>
</evidence>
<dbReference type="RefSeq" id="XP_024337809.1">
    <property type="nucleotide sequence ID" value="XM_024485981.1"/>
</dbReference>
<dbReference type="OrthoDB" id="10497457at2759"/>
<accession>A0A1X6MXB1</accession>
<dbReference type="GeneID" id="36330930"/>
<gene>
    <name evidence="1" type="ORF">POSPLADRAFT_1146776</name>
</gene>
<organism evidence="1 2">
    <name type="scientific">Postia placenta MAD-698-R-SB12</name>
    <dbReference type="NCBI Taxonomy" id="670580"/>
    <lineage>
        <taxon>Eukaryota</taxon>
        <taxon>Fungi</taxon>
        <taxon>Dikarya</taxon>
        <taxon>Basidiomycota</taxon>
        <taxon>Agaricomycotina</taxon>
        <taxon>Agaricomycetes</taxon>
        <taxon>Polyporales</taxon>
        <taxon>Adustoporiaceae</taxon>
        <taxon>Rhodonia</taxon>
    </lineage>
</organism>
<evidence type="ECO:0000313" key="1">
    <source>
        <dbReference type="EMBL" id="OSX61015.1"/>
    </source>
</evidence>
<dbReference type="AlphaFoldDB" id="A0A1X6MXB1"/>
<protein>
    <submittedName>
        <fullName evidence="1">Uncharacterized protein</fullName>
    </submittedName>
</protein>
<keyword evidence="2" id="KW-1185">Reference proteome</keyword>
<reference evidence="1 2" key="1">
    <citation type="submission" date="2017-04" db="EMBL/GenBank/DDBJ databases">
        <title>Genome Sequence of the Model Brown-Rot Fungus Postia placenta SB12.</title>
        <authorList>
            <consortium name="DOE Joint Genome Institute"/>
            <person name="Gaskell J."/>
            <person name="Kersten P."/>
            <person name="Larrondo L.F."/>
            <person name="Canessa P."/>
            <person name="Martinez D."/>
            <person name="Hibbett D."/>
            <person name="Schmoll M."/>
            <person name="Kubicek C.P."/>
            <person name="Martinez A.T."/>
            <person name="Yadav J."/>
            <person name="Master E."/>
            <person name="Magnuson J.K."/>
            <person name="James T."/>
            <person name="Yaver D."/>
            <person name="Berka R."/>
            <person name="Labutti K."/>
            <person name="Lipzen A."/>
            <person name="Aerts A."/>
            <person name="Barry K."/>
            <person name="Henrissat B."/>
            <person name="Blanchette R."/>
            <person name="Grigoriev I."/>
            <person name="Cullen D."/>
        </authorList>
    </citation>
    <scope>NUCLEOTIDE SEQUENCE [LARGE SCALE GENOMIC DNA]</scope>
    <source>
        <strain evidence="1 2">MAD-698-R-SB12</strain>
    </source>
</reference>
<name>A0A1X6MXB1_9APHY</name>
<sequence length="67" mass="7221">VLYPLEGFALCRIIHALVVRSGACKDHGLSGSMEKSERERAIVRVPGCHIVRGRLCGKGPGEGVFEC</sequence>
<proteinExistence type="predicted"/>
<dbReference type="EMBL" id="KZ110599">
    <property type="protein sequence ID" value="OSX61015.1"/>
    <property type="molecule type" value="Genomic_DNA"/>
</dbReference>